<dbReference type="AlphaFoldDB" id="A0A812BR42"/>
<dbReference type="OrthoDB" id="1577640at2759"/>
<protein>
    <submittedName>
        <fullName evidence="1">Uncharacterized protein</fullName>
    </submittedName>
</protein>
<evidence type="ECO:0000313" key="1">
    <source>
        <dbReference type="EMBL" id="CAE1246805.1"/>
    </source>
</evidence>
<name>A0A812BR42_ACAPH</name>
<dbReference type="Proteomes" id="UP000597762">
    <property type="component" value="Unassembled WGS sequence"/>
</dbReference>
<keyword evidence="2" id="KW-1185">Reference proteome</keyword>
<dbReference type="PANTHER" id="PTHR47705:SF1">
    <property type="entry name" value="PNP_UDP_1 DOMAIN-CONTAINING PROTEIN"/>
    <property type="match status" value="1"/>
</dbReference>
<dbReference type="PANTHER" id="PTHR47705">
    <property type="entry name" value="AGAP000321-PA"/>
    <property type="match status" value="1"/>
</dbReference>
<dbReference type="EMBL" id="CAHIKZ030000958">
    <property type="protein sequence ID" value="CAE1246805.1"/>
    <property type="molecule type" value="Genomic_DNA"/>
</dbReference>
<organism evidence="1 2">
    <name type="scientific">Acanthosepion pharaonis</name>
    <name type="common">Pharaoh cuttlefish</name>
    <name type="synonym">Sepia pharaonis</name>
    <dbReference type="NCBI Taxonomy" id="158019"/>
    <lineage>
        <taxon>Eukaryota</taxon>
        <taxon>Metazoa</taxon>
        <taxon>Spiralia</taxon>
        <taxon>Lophotrochozoa</taxon>
        <taxon>Mollusca</taxon>
        <taxon>Cephalopoda</taxon>
        <taxon>Coleoidea</taxon>
        <taxon>Decapodiformes</taxon>
        <taxon>Sepiida</taxon>
        <taxon>Sepiina</taxon>
        <taxon>Sepiidae</taxon>
        <taxon>Acanthosepion</taxon>
    </lineage>
</organism>
<comment type="caution">
    <text evidence="1">The sequence shown here is derived from an EMBL/GenBank/DDBJ whole genome shotgun (WGS) entry which is preliminary data.</text>
</comment>
<sequence>MTPTKKGEATHIKIERRRRLAFDDSDVAHVAGGQHKGLVINKQTADEENDLGKPQLQLSFTCFLIDQKTGEHIVEMRKLKFWYVEGTEYLDQVTRAYDFFKELIKPDDLPRDYVGFIKKCMKQMQGSQYKQIKKVDLSMQQLNKDNAPLSPDIYLALFSPDIYLVPSFPLQICIWPLFPP</sequence>
<accession>A0A812BR42</accession>
<gene>
    <name evidence="1" type="ORF">SPHA_25347</name>
</gene>
<reference evidence="1" key="1">
    <citation type="submission" date="2021-01" db="EMBL/GenBank/DDBJ databases">
        <authorList>
            <person name="Li R."/>
            <person name="Bekaert M."/>
        </authorList>
    </citation>
    <scope>NUCLEOTIDE SEQUENCE</scope>
    <source>
        <strain evidence="1">Farmed</strain>
    </source>
</reference>
<evidence type="ECO:0000313" key="2">
    <source>
        <dbReference type="Proteomes" id="UP000597762"/>
    </source>
</evidence>
<proteinExistence type="predicted"/>